<keyword evidence="5" id="KW-1185">Reference proteome</keyword>
<feature type="domain" description="Jacalin-type lectin" evidence="3">
    <location>
        <begin position="2"/>
        <end position="148"/>
    </location>
</feature>
<organism evidence="4 5">
    <name type="scientific">Cardamine amara subsp. amara</name>
    <dbReference type="NCBI Taxonomy" id="228776"/>
    <lineage>
        <taxon>Eukaryota</taxon>
        <taxon>Viridiplantae</taxon>
        <taxon>Streptophyta</taxon>
        <taxon>Embryophyta</taxon>
        <taxon>Tracheophyta</taxon>
        <taxon>Spermatophyta</taxon>
        <taxon>Magnoliopsida</taxon>
        <taxon>eudicotyledons</taxon>
        <taxon>Gunneridae</taxon>
        <taxon>Pentapetalae</taxon>
        <taxon>rosids</taxon>
        <taxon>malvids</taxon>
        <taxon>Brassicales</taxon>
        <taxon>Brassicaceae</taxon>
        <taxon>Cardamineae</taxon>
        <taxon>Cardamine</taxon>
    </lineage>
</organism>
<dbReference type="GO" id="GO:0030246">
    <property type="term" value="F:carbohydrate binding"/>
    <property type="evidence" value="ECO:0007669"/>
    <property type="project" value="UniProtKB-KW"/>
</dbReference>
<evidence type="ECO:0000259" key="3">
    <source>
        <dbReference type="PROSITE" id="PS51752"/>
    </source>
</evidence>
<dbReference type="FunFam" id="2.100.10.30:FF:000001">
    <property type="entry name" value="Jacalin-related lectin 33"/>
    <property type="match status" value="2"/>
</dbReference>
<dbReference type="InterPro" id="IPR033734">
    <property type="entry name" value="Jacalin-like_lectin_dom_plant"/>
</dbReference>
<name>A0ABD0ZIK8_CARAN</name>
<proteinExistence type="inferred from homology"/>
<reference evidence="4 5" key="1">
    <citation type="submission" date="2024-04" db="EMBL/GenBank/DDBJ databases">
        <title>Genome assembly C_amara_ONT_v2.</title>
        <authorList>
            <person name="Yant L."/>
            <person name="Moore C."/>
            <person name="Slenker M."/>
        </authorList>
    </citation>
    <scope>NUCLEOTIDE SEQUENCE [LARGE SCALE GENOMIC DNA]</scope>
    <source>
        <tissue evidence="4">Leaf</tissue>
    </source>
</reference>
<dbReference type="Pfam" id="PF01419">
    <property type="entry name" value="Jacalin"/>
    <property type="match status" value="3"/>
</dbReference>
<dbReference type="SUPFAM" id="SSF51101">
    <property type="entry name" value="Mannose-binding lectins"/>
    <property type="match status" value="3"/>
</dbReference>
<evidence type="ECO:0000313" key="5">
    <source>
        <dbReference type="Proteomes" id="UP001558713"/>
    </source>
</evidence>
<evidence type="ECO:0000256" key="1">
    <source>
        <dbReference type="ARBA" id="ARBA00006568"/>
    </source>
</evidence>
<dbReference type="CDD" id="cd09612">
    <property type="entry name" value="Jacalin"/>
    <property type="match status" value="3"/>
</dbReference>
<protein>
    <submittedName>
        <fullName evidence="4">Jacalin-related lectin 22</fullName>
    </submittedName>
</protein>
<comment type="similarity">
    <text evidence="1">Belongs to the jacalin lectin family.</text>
</comment>
<dbReference type="PROSITE" id="PS51752">
    <property type="entry name" value="JACALIN_LECTIN"/>
    <property type="match status" value="3"/>
</dbReference>
<evidence type="ECO:0000256" key="2">
    <source>
        <dbReference type="ARBA" id="ARBA00022734"/>
    </source>
</evidence>
<keyword evidence="2" id="KW-0430">Lectin</keyword>
<sequence length="448" mass="48620">MSQKVGPFGGRNGNPFDDGVYDVVRKLTVGENEDGVSYIKIEYEKDGKIVTKEHGNNKTHTLKEFQLKYPDEYITSIQGTHATVVRFATVIVKTLIFKTSHGRTSPMFGKSSNVKNDFDVIGKDGAKLIGFHGRAGDLIESIGAYFYAGGSSPPIKQLEIIGGSGLSWDDGVYDGVTKVFVGVDDSGTYVNHVKVEYVKGGTLIQHSHGNLRKAPTEFALDYPNEHVTSLEGTYDDRGSLRSLTIKTSKGRVSPSFGKVIGTKFILEEKGFMLVGLRGRYIDGLTALGGNFGPLPLMPPPSKKLDAKGGNGGAVWDDGAYEDVRKVYVGQGDSGVSFVKFEYANGKELVIGDGHGKMSLLGTEEFELEFPNEYIISVEGTYDKVFGIAAEVVAMLRFKTNKRTSPPFGLDAGEAFVLEEKDHKIVGFHGKAGEFVHQVGVYVSPISKS</sequence>
<feature type="domain" description="Jacalin-type lectin" evidence="3">
    <location>
        <begin position="154"/>
        <end position="293"/>
    </location>
</feature>
<dbReference type="SMART" id="SM00915">
    <property type="entry name" value="Jacalin"/>
    <property type="match status" value="3"/>
</dbReference>
<comment type="caution">
    <text evidence="4">The sequence shown here is derived from an EMBL/GenBank/DDBJ whole genome shotgun (WGS) entry which is preliminary data.</text>
</comment>
<evidence type="ECO:0000313" key="4">
    <source>
        <dbReference type="EMBL" id="KAL1194494.1"/>
    </source>
</evidence>
<gene>
    <name evidence="4" type="ORF">V5N11_010401</name>
</gene>
<feature type="domain" description="Jacalin-type lectin" evidence="3">
    <location>
        <begin position="301"/>
        <end position="444"/>
    </location>
</feature>
<dbReference type="InterPro" id="IPR001229">
    <property type="entry name" value="Jacalin-like_lectin_dom"/>
</dbReference>
<dbReference type="EMBL" id="JBANAX010000752">
    <property type="protein sequence ID" value="KAL1194494.1"/>
    <property type="molecule type" value="Genomic_DNA"/>
</dbReference>
<dbReference type="InterPro" id="IPR036404">
    <property type="entry name" value="Jacalin-like_lectin_dom_sf"/>
</dbReference>
<dbReference type="Proteomes" id="UP001558713">
    <property type="component" value="Unassembled WGS sequence"/>
</dbReference>
<dbReference type="PANTHER" id="PTHR47293:SF44">
    <property type="entry name" value="JACALIN-TYPE LECTIN DOMAIN-CONTAINING PROTEIN"/>
    <property type="match status" value="1"/>
</dbReference>
<dbReference type="AlphaFoldDB" id="A0ABD0ZIK8"/>
<dbReference type="Gene3D" id="2.100.10.30">
    <property type="entry name" value="Jacalin-like lectin domain"/>
    <property type="match status" value="3"/>
</dbReference>
<accession>A0ABD0ZIK8</accession>
<dbReference type="PANTHER" id="PTHR47293">
    <property type="entry name" value="JACALIN-RELATED LECTIN 3"/>
    <property type="match status" value="1"/>
</dbReference>